<feature type="chain" id="PRO_5013735805" description="DUF5667 domain-containing protein" evidence="2">
    <location>
        <begin position="26"/>
        <end position="227"/>
    </location>
</feature>
<gene>
    <name evidence="3" type="ORF">COT62_02395</name>
</gene>
<organism evidence="3 4">
    <name type="scientific">Candidatus Roizmanbacteria bacterium CG09_land_8_20_14_0_10_41_9</name>
    <dbReference type="NCBI Taxonomy" id="1974850"/>
    <lineage>
        <taxon>Bacteria</taxon>
        <taxon>Candidatus Roizmaniibacteriota</taxon>
    </lineage>
</organism>
<dbReference type="AlphaFoldDB" id="A0A2H0WST9"/>
<name>A0A2H0WST9_9BACT</name>
<evidence type="ECO:0000256" key="2">
    <source>
        <dbReference type="SAM" id="SignalP"/>
    </source>
</evidence>
<dbReference type="EMBL" id="PEZG01000055">
    <property type="protein sequence ID" value="PIS15685.1"/>
    <property type="molecule type" value="Genomic_DNA"/>
</dbReference>
<protein>
    <recommendedName>
        <fullName evidence="5">DUF5667 domain-containing protein</fullName>
    </recommendedName>
</protein>
<evidence type="ECO:0000313" key="4">
    <source>
        <dbReference type="Proteomes" id="UP000231198"/>
    </source>
</evidence>
<feature type="coiled-coil region" evidence="1">
    <location>
        <begin position="47"/>
        <end position="126"/>
    </location>
</feature>
<evidence type="ECO:0008006" key="5">
    <source>
        <dbReference type="Google" id="ProtNLM"/>
    </source>
</evidence>
<keyword evidence="2" id="KW-0732">Signal</keyword>
<dbReference type="Proteomes" id="UP000231198">
    <property type="component" value="Unassembled WGS sequence"/>
</dbReference>
<feature type="signal peptide" evidence="2">
    <location>
        <begin position="1"/>
        <end position="25"/>
    </location>
</feature>
<reference evidence="4" key="1">
    <citation type="submission" date="2017-09" db="EMBL/GenBank/DDBJ databases">
        <title>Depth-based differentiation of microbial function through sediment-hosted aquifers and enrichment of novel symbionts in the deep terrestrial subsurface.</title>
        <authorList>
            <person name="Probst A.J."/>
            <person name="Ladd B."/>
            <person name="Jarett J.K."/>
            <person name="Geller-Mcgrath D.E."/>
            <person name="Sieber C.M.K."/>
            <person name="Emerson J.B."/>
            <person name="Anantharaman K."/>
            <person name="Thomas B.C."/>
            <person name="Malmstrom R."/>
            <person name="Stieglmeier M."/>
            <person name="Klingl A."/>
            <person name="Woyke T."/>
            <person name="Ryan C.M."/>
            <person name="Banfield J.F."/>
        </authorList>
    </citation>
    <scope>NUCLEOTIDE SEQUENCE [LARGE SCALE GENOMIC DNA]</scope>
</reference>
<keyword evidence="1" id="KW-0175">Coiled coil</keyword>
<evidence type="ECO:0000256" key="1">
    <source>
        <dbReference type="SAM" id="Coils"/>
    </source>
</evidence>
<comment type="caution">
    <text evidence="3">The sequence shown here is derived from an EMBL/GenBank/DDBJ whole genome shotgun (WGS) entry which is preliminary data.</text>
</comment>
<sequence length="227" mass="24824">MQGKRFAIVLLLISSVFFISFSVNAQSSDVNTSTASSQQEATSGAKKTLIQNRVEEAKENRLEKKEAFKAKLLEIRNEKKRALVERISTKLSTVNTNRTTHMSTVLEKINTLLNRLVERINTAKVNGKDIASVESALTQAQDALSDARSLVATQAAKTYEFEISSEEGVLKSNVGTVVSQFEKDLRDAHKAVVDAKQAVMLLIKDLNALKTSTVSPTIVISPTVSAE</sequence>
<evidence type="ECO:0000313" key="3">
    <source>
        <dbReference type="EMBL" id="PIS15685.1"/>
    </source>
</evidence>
<accession>A0A2H0WST9</accession>
<proteinExistence type="predicted"/>